<gene>
    <name evidence="2" type="ORF">A2Z11_00060</name>
</gene>
<dbReference type="PANTHER" id="PTHR34322">
    <property type="entry name" value="TRANSPOSASE, Y1_TNP DOMAIN-CONTAINING"/>
    <property type="match status" value="1"/>
</dbReference>
<dbReference type="InterPro" id="IPR002686">
    <property type="entry name" value="Transposase_17"/>
</dbReference>
<feature type="domain" description="Transposase IS200-like" evidence="1">
    <location>
        <begin position="9"/>
        <end position="124"/>
    </location>
</feature>
<evidence type="ECO:0000259" key="1">
    <source>
        <dbReference type="SMART" id="SM01321"/>
    </source>
</evidence>
<dbReference type="GO" id="GO:0006313">
    <property type="term" value="P:DNA transposition"/>
    <property type="evidence" value="ECO:0007669"/>
    <property type="project" value="InterPro"/>
</dbReference>
<dbReference type="GO" id="GO:0003677">
    <property type="term" value="F:DNA binding"/>
    <property type="evidence" value="ECO:0007669"/>
    <property type="project" value="InterPro"/>
</dbReference>
<dbReference type="PANTHER" id="PTHR34322:SF2">
    <property type="entry name" value="TRANSPOSASE IS200-LIKE DOMAIN-CONTAINING PROTEIN"/>
    <property type="match status" value="1"/>
</dbReference>
<dbReference type="Proteomes" id="UP000176389">
    <property type="component" value="Unassembled WGS sequence"/>
</dbReference>
<comment type="caution">
    <text evidence="2">The sequence shown here is derived from an EMBL/GenBank/DDBJ whole genome shotgun (WGS) entry which is preliminary data.</text>
</comment>
<dbReference type="STRING" id="1802596.A2Z11_00060"/>
<dbReference type="AlphaFoldDB" id="A0A1G1WBW5"/>
<name>A0A1G1WBW5_9BACT</name>
<dbReference type="Gene3D" id="3.30.70.1290">
    <property type="entry name" value="Transposase IS200-like"/>
    <property type="match status" value="1"/>
</dbReference>
<dbReference type="GO" id="GO:0004803">
    <property type="term" value="F:transposase activity"/>
    <property type="evidence" value="ECO:0007669"/>
    <property type="project" value="InterPro"/>
</dbReference>
<proteinExistence type="predicted"/>
<reference evidence="2 3" key="1">
    <citation type="journal article" date="2016" name="Nat. Commun.">
        <title>Thousands of microbial genomes shed light on interconnected biogeochemical processes in an aquifer system.</title>
        <authorList>
            <person name="Anantharaman K."/>
            <person name="Brown C.T."/>
            <person name="Hug L.A."/>
            <person name="Sharon I."/>
            <person name="Castelle C.J."/>
            <person name="Probst A.J."/>
            <person name="Thomas B.C."/>
            <person name="Singh A."/>
            <person name="Wilkins M.J."/>
            <person name="Karaoz U."/>
            <person name="Brodie E.L."/>
            <person name="Williams K.H."/>
            <person name="Hubbard S.S."/>
            <person name="Banfield J.F."/>
        </authorList>
    </citation>
    <scope>NUCLEOTIDE SEQUENCE [LARGE SCALE GENOMIC DNA]</scope>
</reference>
<dbReference type="SUPFAM" id="SSF143422">
    <property type="entry name" value="Transposase IS200-like"/>
    <property type="match status" value="1"/>
</dbReference>
<dbReference type="InterPro" id="IPR036515">
    <property type="entry name" value="Transposase_17_sf"/>
</dbReference>
<protein>
    <recommendedName>
        <fullName evidence="1">Transposase IS200-like domain-containing protein</fullName>
    </recommendedName>
</protein>
<organism evidence="2 3">
    <name type="scientific">Candidatus Woykebacteria bacterium RBG_16_43_9</name>
    <dbReference type="NCBI Taxonomy" id="1802596"/>
    <lineage>
        <taxon>Bacteria</taxon>
        <taxon>Candidatus Woykeibacteriota</taxon>
    </lineage>
</organism>
<evidence type="ECO:0000313" key="2">
    <source>
        <dbReference type="EMBL" id="OGY25165.1"/>
    </source>
</evidence>
<sequence>MPFRQPIFYKDGYYHVYSRGIEKRKIFLDWADHRRFLARLKDYGRAHSVTILAYCLMPNHYHLLVRQESDDPLSIFLQKLNLAYSMYFNKKYDRVGPLFQSRFKAKLVDSEEYLLELSRYIHLNPYEILMAKKSLRTYPWSSYGVYLSNKNIDLIVDTKFILNFFSRKNQTEDYKKFVEKKDVSFEGISNLIIE</sequence>
<accession>A0A1G1WBW5</accession>
<dbReference type="SMART" id="SM01321">
    <property type="entry name" value="Y1_Tnp"/>
    <property type="match status" value="1"/>
</dbReference>
<dbReference type="EMBL" id="MHCS01000053">
    <property type="protein sequence ID" value="OGY25165.1"/>
    <property type="molecule type" value="Genomic_DNA"/>
</dbReference>
<dbReference type="Pfam" id="PF01797">
    <property type="entry name" value="Y1_Tnp"/>
    <property type="match status" value="1"/>
</dbReference>
<evidence type="ECO:0000313" key="3">
    <source>
        <dbReference type="Proteomes" id="UP000176389"/>
    </source>
</evidence>